<accession>A0A1L6FHK8</accession>
<reference evidence="1 2" key="1">
    <citation type="submission" date="2016-12" db="EMBL/GenBank/DDBJ databases">
        <title>Complete genome sequence of Thauera chlorobenzoica, a Betaproteobacterium degrading haloaromatics anaerobically to CO2 and halides.</title>
        <authorList>
            <person name="Goris T."/>
            <person name="Mergelsberg M."/>
            <person name="Boll M."/>
        </authorList>
    </citation>
    <scope>NUCLEOTIDE SEQUENCE [LARGE SCALE GENOMIC DNA]</scope>
    <source>
        <strain evidence="1 2">3CB1</strain>
    </source>
</reference>
<evidence type="ECO:0000313" key="1">
    <source>
        <dbReference type="EMBL" id="APR06246.1"/>
    </source>
</evidence>
<dbReference type="STRING" id="96773.Tchl_3446"/>
<sequence>MGHAARLGKKGGRGPAICQRQNSVFLLDLCTSGCFVTTPVGRFCKSSDIFIKLLINNAFLKSAMLRQGDGIPVLAALPARFTQLSHKLIHRFCGQAGTPVRCQILGGHFLRRLS</sequence>
<name>A0A1L6FHK8_9RHOO</name>
<dbReference type="EMBL" id="CP018839">
    <property type="protein sequence ID" value="APR06246.1"/>
    <property type="molecule type" value="Genomic_DNA"/>
</dbReference>
<organism evidence="1 2">
    <name type="scientific">Thauera chlorobenzoica</name>
    <dbReference type="NCBI Taxonomy" id="96773"/>
    <lineage>
        <taxon>Bacteria</taxon>
        <taxon>Pseudomonadati</taxon>
        <taxon>Pseudomonadota</taxon>
        <taxon>Betaproteobacteria</taxon>
        <taxon>Rhodocyclales</taxon>
        <taxon>Zoogloeaceae</taxon>
        <taxon>Thauera</taxon>
    </lineage>
</organism>
<dbReference type="AlphaFoldDB" id="A0A1L6FHK8"/>
<dbReference type="KEGG" id="tcl:Tchl_3446"/>
<proteinExistence type="predicted"/>
<evidence type="ECO:0000313" key="2">
    <source>
        <dbReference type="Proteomes" id="UP000185739"/>
    </source>
</evidence>
<gene>
    <name evidence="1" type="ORF">Tchl_3446</name>
</gene>
<protein>
    <submittedName>
        <fullName evidence="1">Uncharacterized protein</fullName>
    </submittedName>
</protein>
<dbReference type="Proteomes" id="UP000185739">
    <property type="component" value="Chromosome"/>
</dbReference>
<keyword evidence="2" id="KW-1185">Reference proteome</keyword>